<dbReference type="InterPro" id="IPR025714">
    <property type="entry name" value="Methyltranfer_dom"/>
</dbReference>
<name>A0A2T1G4J3_9CYAN</name>
<dbReference type="CDD" id="cd02440">
    <property type="entry name" value="AdoMet_MTases"/>
    <property type="match status" value="1"/>
</dbReference>
<dbReference type="PANTHER" id="PTHR43861:SF3">
    <property type="entry name" value="PUTATIVE (AFU_ORTHOLOGUE AFUA_2G14390)-RELATED"/>
    <property type="match status" value="1"/>
</dbReference>
<dbReference type="SUPFAM" id="SSF53335">
    <property type="entry name" value="S-adenosyl-L-methionine-dependent methyltransferases"/>
    <property type="match status" value="1"/>
</dbReference>
<dbReference type="GO" id="GO:0008168">
    <property type="term" value="F:methyltransferase activity"/>
    <property type="evidence" value="ECO:0007669"/>
    <property type="project" value="UniProtKB-KW"/>
</dbReference>
<keyword evidence="4" id="KW-1185">Reference proteome</keyword>
<dbReference type="Proteomes" id="UP000238937">
    <property type="component" value="Unassembled WGS sequence"/>
</dbReference>
<feature type="domain" description="Methyltransferase" evidence="2">
    <location>
        <begin position="85"/>
        <end position="205"/>
    </location>
</feature>
<reference evidence="3 4" key="1">
    <citation type="submission" date="2018-03" db="EMBL/GenBank/DDBJ databases">
        <title>The ancient ancestry and fast evolution of plastids.</title>
        <authorList>
            <person name="Moore K.R."/>
            <person name="Magnabosco C."/>
            <person name="Momper L."/>
            <person name="Gold D.A."/>
            <person name="Bosak T."/>
            <person name="Fournier G.P."/>
        </authorList>
    </citation>
    <scope>NUCLEOTIDE SEQUENCE [LARGE SCALE GENOMIC DNA]</scope>
    <source>
        <strain evidence="3 4">CCALA 037</strain>
    </source>
</reference>
<comment type="caution">
    <text evidence="3">The sequence shown here is derived from an EMBL/GenBank/DDBJ whole genome shotgun (WGS) entry which is preliminary data.</text>
</comment>
<dbReference type="EMBL" id="PVWO01000335">
    <property type="protein sequence ID" value="PSB52169.1"/>
    <property type="molecule type" value="Genomic_DNA"/>
</dbReference>
<proteinExistence type="predicted"/>
<dbReference type="Gene3D" id="3.40.50.150">
    <property type="entry name" value="Vaccinia Virus protein VP39"/>
    <property type="match status" value="1"/>
</dbReference>
<keyword evidence="3" id="KW-0489">Methyltransferase</keyword>
<evidence type="ECO:0000259" key="2">
    <source>
        <dbReference type="Pfam" id="PF13847"/>
    </source>
</evidence>
<evidence type="ECO:0000313" key="4">
    <source>
        <dbReference type="Proteomes" id="UP000238937"/>
    </source>
</evidence>
<dbReference type="InterPro" id="IPR029063">
    <property type="entry name" value="SAM-dependent_MTases_sf"/>
</dbReference>
<dbReference type="PANTHER" id="PTHR43861">
    <property type="entry name" value="TRANS-ACONITATE 2-METHYLTRANSFERASE-RELATED"/>
    <property type="match status" value="1"/>
</dbReference>
<evidence type="ECO:0000256" key="1">
    <source>
        <dbReference type="ARBA" id="ARBA00022679"/>
    </source>
</evidence>
<dbReference type="GO" id="GO:0032259">
    <property type="term" value="P:methylation"/>
    <property type="evidence" value="ECO:0007669"/>
    <property type="project" value="UniProtKB-KW"/>
</dbReference>
<dbReference type="AlphaFoldDB" id="A0A2T1G4J3"/>
<dbReference type="OrthoDB" id="9784101at2"/>
<dbReference type="Pfam" id="PF13847">
    <property type="entry name" value="Methyltransf_31"/>
    <property type="match status" value="1"/>
</dbReference>
<sequence length="241" mass="27074">MLFKNFFTFFIACLVCWQIATQPSSALIQSKYYSYRQPSFDGTGKVYMGREIAQVMGHQGADWLERPDRAKEEQPQKMVAALKLKSTDVVADIGAGTGYISQLIAPQVPEGKVLAVDVQPEMVELLKQRINKDKIANIQPQLGTEKSPELPPASIDLAIMVDAYHEFSYPQEMMTGIVSALKPGGRVVLTEYRGEDPLVFIKPRHKTTQKQIDREMKAVGLKFLKNESILPQQHLLFFGKS</sequence>
<keyword evidence="1 3" id="KW-0808">Transferase</keyword>
<protein>
    <submittedName>
        <fullName evidence="3">SAM-dependent methyltransferase</fullName>
    </submittedName>
</protein>
<evidence type="ECO:0000313" key="3">
    <source>
        <dbReference type="EMBL" id="PSB52169.1"/>
    </source>
</evidence>
<organism evidence="3 4">
    <name type="scientific">Chamaesiphon polymorphus CCALA 037</name>
    <dbReference type="NCBI Taxonomy" id="2107692"/>
    <lineage>
        <taxon>Bacteria</taxon>
        <taxon>Bacillati</taxon>
        <taxon>Cyanobacteriota</taxon>
        <taxon>Cyanophyceae</taxon>
        <taxon>Gomontiellales</taxon>
        <taxon>Chamaesiphonaceae</taxon>
        <taxon>Chamaesiphon</taxon>
    </lineage>
</organism>
<dbReference type="RefSeq" id="WP_106309295.1">
    <property type="nucleotide sequence ID" value="NZ_PVWO01000335.1"/>
</dbReference>
<accession>A0A2T1G4J3</accession>
<gene>
    <name evidence="3" type="ORF">C7B77_20795</name>
</gene>